<evidence type="ECO:0000256" key="16">
    <source>
        <dbReference type="ARBA" id="ARBA00023166"/>
    </source>
</evidence>
<feature type="transmembrane region" description="Helical" evidence="21">
    <location>
        <begin position="459"/>
        <end position="477"/>
    </location>
</feature>
<keyword evidence="14" id="KW-0446">Lipid-binding</keyword>
<evidence type="ECO:0000313" key="25">
    <source>
        <dbReference type="Proteomes" id="UP000663860"/>
    </source>
</evidence>
<dbReference type="Pfam" id="PF12349">
    <property type="entry name" value="Sterol-sensing"/>
    <property type="match status" value="1"/>
</dbReference>
<keyword evidence="12" id="KW-0333">Golgi apparatus</keyword>
<dbReference type="GO" id="GO:0032936">
    <property type="term" value="C:SREBP-SCAP complex"/>
    <property type="evidence" value="ECO:0007669"/>
    <property type="project" value="TreeGrafter"/>
</dbReference>
<evidence type="ECO:0000256" key="10">
    <source>
        <dbReference type="ARBA" id="ARBA00022824"/>
    </source>
</evidence>
<accession>A0A814GI53</accession>
<reference evidence="23" key="1">
    <citation type="submission" date="2021-02" db="EMBL/GenBank/DDBJ databases">
        <authorList>
            <person name="Nowell W R."/>
        </authorList>
    </citation>
    <scope>NUCLEOTIDE SEQUENCE</scope>
</reference>
<dbReference type="Proteomes" id="UP000663860">
    <property type="component" value="Unassembled WGS sequence"/>
</dbReference>
<dbReference type="PROSITE" id="PS50082">
    <property type="entry name" value="WD_REPEATS_2"/>
    <property type="match status" value="1"/>
</dbReference>
<dbReference type="InterPro" id="IPR000731">
    <property type="entry name" value="SSD"/>
</dbReference>
<evidence type="ECO:0000259" key="22">
    <source>
        <dbReference type="PROSITE" id="PS50156"/>
    </source>
</evidence>
<dbReference type="GO" id="GO:0032934">
    <property type="term" value="F:sterol binding"/>
    <property type="evidence" value="ECO:0007669"/>
    <property type="project" value="InterPro"/>
</dbReference>
<dbReference type="GO" id="GO:0032933">
    <property type="term" value="P:SREBP signaling pathway"/>
    <property type="evidence" value="ECO:0007669"/>
    <property type="project" value="InterPro"/>
</dbReference>
<keyword evidence="16" id="KW-1207">Sterol metabolism</keyword>
<feature type="domain" description="SSD" evidence="22">
    <location>
        <begin position="259"/>
        <end position="420"/>
    </location>
</feature>
<dbReference type="SUPFAM" id="SSF82866">
    <property type="entry name" value="Multidrug efflux transporter AcrB transmembrane domain"/>
    <property type="match status" value="1"/>
</dbReference>
<keyword evidence="7 20" id="KW-0853">WD repeat</keyword>
<proteinExistence type="inferred from homology"/>
<keyword evidence="9" id="KW-0677">Repeat</keyword>
<evidence type="ECO:0000256" key="13">
    <source>
        <dbReference type="ARBA" id="ARBA00023098"/>
    </source>
</evidence>
<evidence type="ECO:0000256" key="20">
    <source>
        <dbReference type="PROSITE-ProRule" id="PRU00221"/>
    </source>
</evidence>
<evidence type="ECO:0000256" key="9">
    <source>
        <dbReference type="ARBA" id="ARBA00022737"/>
    </source>
</evidence>
<keyword evidence="13" id="KW-0443">Lipid metabolism</keyword>
<evidence type="ECO:0000256" key="18">
    <source>
        <dbReference type="ARBA" id="ARBA00023221"/>
    </source>
</evidence>
<dbReference type="InterPro" id="IPR001680">
    <property type="entry name" value="WD40_rpt"/>
</dbReference>
<evidence type="ECO:0000256" key="2">
    <source>
        <dbReference type="ARBA" id="ARBA00004557"/>
    </source>
</evidence>
<keyword evidence="18" id="KW-0753">Steroid metabolism</keyword>
<evidence type="ECO:0000256" key="15">
    <source>
        <dbReference type="ARBA" id="ARBA00023136"/>
    </source>
</evidence>
<sequence length="1002" mass="116848">MYSLIIKFYIQFKNRVLDLSYTYGFFVADNSLYIILICIGIFLLSLFQITTNVSPLRNSLEIFTESAKRFHPVQARLELNQNDQFHDKRPDKPLWYSGYPLAYVQHIIVRCSSLTSRSSCLLQVRQIRERLFADPQFDNNCLRVSEPIKTQEMLSYLPSFGCLFLSPLNLWSNDISNIISNEQEILDSILSLSKPYRDIIFGIPQDYISLNKSMTYAITILFINTSTEYRQDLKNRLFALDDQQDDIIHIYFSRKSFVYYLPLILIYIVVFLYIYYSVNQFECVKSKWGLALAATVQIVASLLISLAISSLFHTTPRLDGGEIFPYLVIFIGLENLVVLTRSVTSLQAQKQFDDIRERVAYGLRSESWTISKHLFYELIIVLIGYLTYVPTVREFCLLALIGILIDFFMQIHFWLAVLSIDIRRFTIGTRRNSKKSLPTRMTNIIPRKSTQSQWFRYRFLQRGFMIFILIWFILIFYKSSLIVDLLHKNVQINREEIKDFIPEKMLNEHFGSESFSYQYQSNEALQEHTINNISSVNFEWPTLLSFDHWPTLFSYYNISYDNRYLTIMPSIYLPIINSDHQQLNIKINHIQIKTSSPTSNPSDYRFSSAIWELFYIILFGLIIFTVIYFYFKSSSNHNRTQSCIINDYPSLPTVLPPPLSSLLIESLCINENGIVLTVVYSNGFIRLWNLQTGGIISDQQRYSSSETNLSHVWCSLMLNDQTFLLGCSDNSIEFYSYSFKSQNIISCENDLGGITHLIRVSSIFIISITRRGYLITFEYINNRIRQIYIKRLHQWPIHVCKIDPNGSLVFTGSDDYSIKVTDISNGLCLYNLHKHQAPVNCLAIDPYNSTIFVSGCFNGTLCLWNKDALIQSNTNAHPFSIILDVNFCGHSSNIISLGTDKRLCIWTYNSLQLIYELHDITSNCFLIHCTNYLFYIKSNSIYIYDIFNQQKLPIRQFIIPLINENDIDIDKIIYSSHIEMFIFQSSNMVYAMHLPQQLFLVR</sequence>
<comment type="caution">
    <text evidence="23">The sequence shown here is derived from an EMBL/GenBank/DDBJ whole genome shotgun (WGS) entry which is preliminary data.</text>
</comment>
<feature type="repeat" description="WD" evidence="20">
    <location>
        <begin position="832"/>
        <end position="865"/>
    </location>
</feature>
<evidence type="ECO:0000256" key="11">
    <source>
        <dbReference type="ARBA" id="ARBA00022989"/>
    </source>
</evidence>
<dbReference type="InterPro" id="IPR053958">
    <property type="entry name" value="HMGCR/SNAP/NPC1-like_SSD"/>
</dbReference>
<evidence type="ECO:0000256" key="5">
    <source>
        <dbReference type="ARBA" id="ARBA00019541"/>
    </source>
</evidence>
<dbReference type="SMART" id="SM00320">
    <property type="entry name" value="WD40"/>
    <property type="match status" value="4"/>
</dbReference>
<feature type="transmembrane region" description="Helical" evidence="21">
    <location>
        <begin position="374"/>
        <end position="391"/>
    </location>
</feature>
<evidence type="ECO:0000256" key="1">
    <source>
        <dbReference type="ARBA" id="ARBA00004477"/>
    </source>
</evidence>
<dbReference type="Pfam" id="PF24006">
    <property type="entry name" value="SCAP_N"/>
    <property type="match status" value="1"/>
</dbReference>
<dbReference type="Gene3D" id="2.130.10.10">
    <property type="entry name" value="YVTN repeat-like/Quinoprotein amine dehydrogenase"/>
    <property type="match status" value="2"/>
</dbReference>
<feature type="transmembrane region" description="Helical" evidence="21">
    <location>
        <begin position="609"/>
        <end position="631"/>
    </location>
</feature>
<evidence type="ECO:0000313" key="24">
    <source>
        <dbReference type="EMBL" id="CAF3655411.1"/>
    </source>
</evidence>
<evidence type="ECO:0000256" key="4">
    <source>
        <dbReference type="ARBA" id="ARBA00007410"/>
    </source>
</evidence>
<dbReference type="InterPro" id="IPR030225">
    <property type="entry name" value="SCAP"/>
</dbReference>
<evidence type="ECO:0000256" key="21">
    <source>
        <dbReference type="SAM" id="Phobius"/>
    </source>
</evidence>
<dbReference type="PANTHER" id="PTHR46378:SF1">
    <property type="entry name" value="STEROL REGULATORY ELEMENT-BINDING PROTEIN CLEAVAGE-ACTIVATING PROTEIN"/>
    <property type="match status" value="1"/>
</dbReference>
<evidence type="ECO:0000256" key="12">
    <source>
        <dbReference type="ARBA" id="ARBA00023034"/>
    </source>
</evidence>
<protein>
    <recommendedName>
        <fullName evidence="5">Sterol regulatory element-binding protein cleavage-activating protein</fullName>
    </recommendedName>
</protein>
<evidence type="ECO:0000256" key="7">
    <source>
        <dbReference type="ARBA" id="ARBA00022574"/>
    </source>
</evidence>
<feature type="transmembrane region" description="Helical" evidence="21">
    <location>
        <begin position="21"/>
        <end position="47"/>
    </location>
</feature>
<evidence type="ECO:0000256" key="8">
    <source>
        <dbReference type="ARBA" id="ARBA00022692"/>
    </source>
</evidence>
<feature type="transmembrane region" description="Helical" evidence="21">
    <location>
        <begin position="288"/>
        <end position="311"/>
    </location>
</feature>
<evidence type="ECO:0000256" key="6">
    <source>
        <dbReference type="ARBA" id="ARBA00022548"/>
    </source>
</evidence>
<comment type="function">
    <text evidence="19">Escort protein required for cholesterol as well as lipid homeostasis. Regulates export of the SCAP-SREBP complex from the endoplasmic reticulum to the Golgi upon low cholesterol, thereby regulating the processing of sterol regulatory element-binding proteins (SREBPs) SREBF1/SREBP1 and SREBF2/SREBP2. At high sterol concentrations, formation of a ternary complex with INSIG (INSIG1 or INSIG2) leads to mask the ER export signal in SCAP, promoting retention of the complex in the endoplasmic reticulum. Low sterol concentrations trigger release of INSIG, a conformational change in the SSD domain of SCAP, unmasking of the ER export signal, promoting recruitment into COPII-coated vesicles and transport of the SCAP-SREBP to the Golgi: in the Golgi, SREBPs are then processed, releasing the transcription factor fragment of SREBPs from the membrane, its import into the nucleus and up-regulation of LDLR, INSIG1 and the mevalonate pathway. Binds cholesterol via its SSD domain.</text>
</comment>
<feature type="transmembrane region" description="Helical" evidence="21">
    <location>
        <begin position="257"/>
        <end position="276"/>
    </location>
</feature>
<evidence type="ECO:0000313" key="23">
    <source>
        <dbReference type="EMBL" id="CAF0996745.1"/>
    </source>
</evidence>
<evidence type="ECO:0000256" key="14">
    <source>
        <dbReference type="ARBA" id="ARBA00023121"/>
    </source>
</evidence>
<keyword evidence="17" id="KW-0325">Glycoprotein</keyword>
<dbReference type="InterPro" id="IPR057041">
    <property type="entry name" value="SCAP_N"/>
</dbReference>
<organism evidence="23 25">
    <name type="scientific">Adineta steineri</name>
    <dbReference type="NCBI Taxonomy" id="433720"/>
    <lineage>
        <taxon>Eukaryota</taxon>
        <taxon>Metazoa</taxon>
        <taxon>Spiralia</taxon>
        <taxon>Gnathifera</taxon>
        <taxon>Rotifera</taxon>
        <taxon>Eurotatoria</taxon>
        <taxon>Bdelloidea</taxon>
        <taxon>Adinetida</taxon>
        <taxon>Adinetidae</taxon>
        <taxon>Adineta</taxon>
    </lineage>
</organism>
<keyword evidence="6" id="KW-0153">Cholesterol metabolism</keyword>
<keyword evidence="11 21" id="KW-1133">Transmembrane helix</keyword>
<dbReference type="PROSITE" id="PS50156">
    <property type="entry name" value="SSD"/>
    <property type="match status" value="1"/>
</dbReference>
<dbReference type="Proteomes" id="UP000663868">
    <property type="component" value="Unassembled WGS sequence"/>
</dbReference>
<keyword evidence="15 21" id="KW-0472">Membrane</keyword>
<comment type="subcellular location">
    <subcellularLocation>
        <location evidence="2">Cytoplasmic vesicle</location>
        <location evidence="2">COPII-coated vesicle membrane</location>
        <topology evidence="2">Multi-pass membrane protein</topology>
    </subcellularLocation>
    <subcellularLocation>
        <location evidence="1">Endoplasmic reticulum membrane</location>
        <topology evidence="1">Multi-pass membrane protein</topology>
    </subcellularLocation>
    <subcellularLocation>
        <location evidence="3">Golgi apparatus membrane</location>
        <topology evidence="3">Multi-pass membrane protein</topology>
    </subcellularLocation>
</comment>
<dbReference type="GO" id="GO:0000139">
    <property type="term" value="C:Golgi membrane"/>
    <property type="evidence" value="ECO:0007669"/>
    <property type="project" value="UniProtKB-SubCell"/>
</dbReference>
<evidence type="ECO:0000256" key="17">
    <source>
        <dbReference type="ARBA" id="ARBA00023180"/>
    </source>
</evidence>
<gene>
    <name evidence="23" type="ORF">IZO911_LOCUS17413</name>
    <name evidence="24" type="ORF">KXQ929_LOCUS7995</name>
</gene>
<dbReference type="PANTHER" id="PTHR46378">
    <property type="entry name" value="STEROL REGULATORY ELEMENT-BINDING PROTEIN CLEAVAGE-ACTIVATING PROTEIN"/>
    <property type="match status" value="1"/>
</dbReference>
<dbReference type="InterPro" id="IPR036322">
    <property type="entry name" value="WD40_repeat_dom_sf"/>
</dbReference>
<evidence type="ECO:0000256" key="19">
    <source>
        <dbReference type="ARBA" id="ARBA00045958"/>
    </source>
</evidence>
<dbReference type="GO" id="GO:0005789">
    <property type="term" value="C:endoplasmic reticulum membrane"/>
    <property type="evidence" value="ECO:0007669"/>
    <property type="project" value="UniProtKB-SubCell"/>
</dbReference>
<keyword evidence="8 21" id="KW-0812">Transmembrane</keyword>
<name>A0A814GI53_9BILA</name>
<comment type="similarity">
    <text evidence="4">Belongs to the WD repeat SCAP family.</text>
</comment>
<dbReference type="EMBL" id="CAJOBB010000339">
    <property type="protein sequence ID" value="CAF3655411.1"/>
    <property type="molecule type" value="Genomic_DNA"/>
</dbReference>
<dbReference type="AlphaFoldDB" id="A0A814GI53"/>
<dbReference type="GO" id="GO:0012507">
    <property type="term" value="C:ER to Golgi transport vesicle membrane"/>
    <property type="evidence" value="ECO:0007669"/>
    <property type="project" value="UniProtKB-SubCell"/>
</dbReference>
<dbReference type="GO" id="GO:0045540">
    <property type="term" value="P:regulation of cholesterol biosynthetic process"/>
    <property type="evidence" value="ECO:0007669"/>
    <property type="project" value="TreeGrafter"/>
</dbReference>
<feature type="transmembrane region" description="Helical" evidence="21">
    <location>
        <begin position="323"/>
        <end position="340"/>
    </location>
</feature>
<feature type="transmembrane region" description="Helical" evidence="21">
    <location>
        <begin position="397"/>
        <end position="420"/>
    </location>
</feature>
<dbReference type="EMBL" id="CAJNOE010000162">
    <property type="protein sequence ID" value="CAF0996745.1"/>
    <property type="molecule type" value="Genomic_DNA"/>
</dbReference>
<dbReference type="InterPro" id="IPR015943">
    <property type="entry name" value="WD40/YVTN_repeat-like_dom_sf"/>
</dbReference>
<keyword evidence="10" id="KW-0256">Endoplasmic reticulum</keyword>
<dbReference type="SUPFAM" id="SSF50978">
    <property type="entry name" value="WD40 repeat-like"/>
    <property type="match status" value="1"/>
</dbReference>
<dbReference type="Pfam" id="PF00400">
    <property type="entry name" value="WD40"/>
    <property type="match status" value="2"/>
</dbReference>
<dbReference type="GO" id="GO:0008203">
    <property type="term" value="P:cholesterol metabolic process"/>
    <property type="evidence" value="ECO:0007669"/>
    <property type="project" value="UniProtKB-KW"/>
</dbReference>
<evidence type="ECO:0000256" key="3">
    <source>
        <dbReference type="ARBA" id="ARBA00004653"/>
    </source>
</evidence>